<dbReference type="Pfam" id="PF04828">
    <property type="entry name" value="GFA"/>
    <property type="match status" value="1"/>
</dbReference>
<accession>A0A9E5MNL0</accession>
<evidence type="ECO:0000313" key="5">
    <source>
        <dbReference type="EMBL" id="NHO67584.1"/>
    </source>
</evidence>
<keyword evidence="3" id="KW-0862">Zinc</keyword>
<evidence type="ECO:0000256" key="2">
    <source>
        <dbReference type="ARBA" id="ARBA00022723"/>
    </source>
</evidence>
<comment type="similarity">
    <text evidence="1">Belongs to the Gfa family.</text>
</comment>
<sequence>MSGQCTCGDVRYPLTAAPMFEHGCHGSWCQRETGSAFALNALIESSTVKLLSGALATTQRPSSSGDVS</sequence>
<name>A0A9E5MNL0_9GAMM</name>
<protein>
    <recommendedName>
        <fullName evidence="4">CENP-V/GFA domain-containing protein</fullName>
    </recommendedName>
</protein>
<feature type="domain" description="CENP-V/GFA" evidence="4">
    <location>
        <begin position="1"/>
        <end position="68"/>
    </location>
</feature>
<reference evidence="5" key="1">
    <citation type="submission" date="2020-03" db="EMBL/GenBank/DDBJ databases">
        <authorList>
            <person name="Guo F."/>
        </authorList>
    </citation>
    <scope>NUCLEOTIDE SEQUENCE</scope>
    <source>
        <strain evidence="5">JCM 30134</strain>
    </source>
</reference>
<dbReference type="AlphaFoldDB" id="A0A9E5MNL0"/>
<dbReference type="EMBL" id="JAAONZ010000018">
    <property type="protein sequence ID" value="NHO67584.1"/>
    <property type="molecule type" value="Genomic_DNA"/>
</dbReference>
<organism evidence="5 6">
    <name type="scientific">Pseudomaricurvus hydrocarbonicus</name>
    <dbReference type="NCBI Taxonomy" id="1470433"/>
    <lineage>
        <taxon>Bacteria</taxon>
        <taxon>Pseudomonadati</taxon>
        <taxon>Pseudomonadota</taxon>
        <taxon>Gammaproteobacteria</taxon>
        <taxon>Cellvibrionales</taxon>
        <taxon>Cellvibrionaceae</taxon>
        <taxon>Pseudomaricurvus</taxon>
    </lineage>
</organism>
<dbReference type="GO" id="GO:0046872">
    <property type="term" value="F:metal ion binding"/>
    <property type="evidence" value="ECO:0007669"/>
    <property type="project" value="UniProtKB-KW"/>
</dbReference>
<comment type="caution">
    <text evidence="5">The sequence shown here is derived from an EMBL/GenBank/DDBJ whole genome shotgun (WGS) entry which is preliminary data.</text>
</comment>
<evidence type="ECO:0000259" key="4">
    <source>
        <dbReference type="PROSITE" id="PS51891"/>
    </source>
</evidence>
<evidence type="ECO:0000256" key="1">
    <source>
        <dbReference type="ARBA" id="ARBA00005495"/>
    </source>
</evidence>
<dbReference type="GO" id="GO:0016846">
    <property type="term" value="F:carbon-sulfur lyase activity"/>
    <property type="evidence" value="ECO:0007669"/>
    <property type="project" value="InterPro"/>
</dbReference>
<dbReference type="Gene3D" id="3.90.1590.10">
    <property type="entry name" value="glutathione-dependent formaldehyde- activating enzyme (gfa)"/>
    <property type="match status" value="1"/>
</dbReference>
<proteinExistence type="inferred from homology"/>
<dbReference type="InterPro" id="IPR006913">
    <property type="entry name" value="CENP-V/GFA"/>
</dbReference>
<dbReference type="Proteomes" id="UP000787472">
    <property type="component" value="Unassembled WGS sequence"/>
</dbReference>
<evidence type="ECO:0000256" key="3">
    <source>
        <dbReference type="ARBA" id="ARBA00022833"/>
    </source>
</evidence>
<dbReference type="PROSITE" id="PS51891">
    <property type="entry name" value="CENP_V_GFA"/>
    <property type="match status" value="1"/>
</dbReference>
<keyword evidence="2" id="KW-0479">Metal-binding</keyword>
<gene>
    <name evidence="5" type="ORF">G8770_18720</name>
</gene>
<keyword evidence="6" id="KW-1185">Reference proteome</keyword>
<dbReference type="SUPFAM" id="SSF51316">
    <property type="entry name" value="Mss4-like"/>
    <property type="match status" value="1"/>
</dbReference>
<evidence type="ECO:0000313" key="6">
    <source>
        <dbReference type="Proteomes" id="UP000787472"/>
    </source>
</evidence>
<dbReference type="InterPro" id="IPR011057">
    <property type="entry name" value="Mss4-like_sf"/>
</dbReference>